<comment type="caution">
    <text evidence="2">The sequence shown here is derived from an EMBL/GenBank/DDBJ whole genome shotgun (WGS) entry which is preliminary data.</text>
</comment>
<keyword evidence="1" id="KW-0812">Transmembrane</keyword>
<evidence type="ECO:0000256" key="1">
    <source>
        <dbReference type="SAM" id="Phobius"/>
    </source>
</evidence>
<name>A0AAD3T0H2_NEPGR</name>
<evidence type="ECO:0000313" key="2">
    <source>
        <dbReference type="EMBL" id="GMH21155.1"/>
    </source>
</evidence>
<feature type="transmembrane region" description="Helical" evidence="1">
    <location>
        <begin position="74"/>
        <end position="98"/>
    </location>
</feature>
<reference evidence="2" key="1">
    <citation type="submission" date="2023-05" db="EMBL/GenBank/DDBJ databases">
        <title>Nepenthes gracilis genome sequencing.</title>
        <authorList>
            <person name="Fukushima K."/>
        </authorList>
    </citation>
    <scope>NUCLEOTIDE SEQUENCE</scope>
    <source>
        <strain evidence="2">SING2019-196</strain>
    </source>
</reference>
<dbReference type="EMBL" id="BSYO01000022">
    <property type="protein sequence ID" value="GMH21155.1"/>
    <property type="molecule type" value="Genomic_DNA"/>
</dbReference>
<keyword evidence="3" id="KW-1185">Reference proteome</keyword>
<accession>A0AAD3T0H2</accession>
<protein>
    <submittedName>
        <fullName evidence="2">Uncharacterized protein</fullName>
    </submittedName>
</protein>
<keyword evidence="1" id="KW-1133">Transmembrane helix</keyword>
<dbReference type="AlphaFoldDB" id="A0AAD3T0H2"/>
<evidence type="ECO:0000313" key="3">
    <source>
        <dbReference type="Proteomes" id="UP001279734"/>
    </source>
</evidence>
<organism evidence="2 3">
    <name type="scientific">Nepenthes gracilis</name>
    <name type="common">Slender pitcher plant</name>
    <dbReference type="NCBI Taxonomy" id="150966"/>
    <lineage>
        <taxon>Eukaryota</taxon>
        <taxon>Viridiplantae</taxon>
        <taxon>Streptophyta</taxon>
        <taxon>Embryophyta</taxon>
        <taxon>Tracheophyta</taxon>
        <taxon>Spermatophyta</taxon>
        <taxon>Magnoliopsida</taxon>
        <taxon>eudicotyledons</taxon>
        <taxon>Gunneridae</taxon>
        <taxon>Pentapetalae</taxon>
        <taxon>Caryophyllales</taxon>
        <taxon>Nepenthaceae</taxon>
        <taxon>Nepenthes</taxon>
    </lineage>
</organism>
<proteinExistence type="predicted"/>
<gene>
    <name evidence="2" type="ORF">Nepgr_022997</name>
</gene>
<keyword evidence="1" id="KW-0472">Membrane</keyword>
<dbReference type="Proteomes" id="UP001279734">
    <property type="component" value="Unassembled WGS sequence"/>
</dbReference>
<sequence>MLLHLMLVGSACGFGVNFLSWPVLASDGSMMLLNWNAALAVNNVARQQLVGDTIAGWIADGLIGLWQICNADDLGLYMALASWFCCPLVTWGWLFAVVEALPRVPMTRCLWSWLHAQSRSGGSFGFVSTAEDGAAGFGIGAFCSHLLCASAVPLDTKDKSSTVQHQAILPQTTPAQNTGGATGPSFSIGQTCNCPEKRDQYWSQNKHSMVSEPAQCINSTGSSRSLQYSILANLGGSREVAQLREPVASTQHPAEGTCPST</sequence>